<evidence type="ECO:0000313" key="18">
    <source>
        <dbReference type="Proteomes" id="UP000095409"/>
    </source>
</evidence>
<dbReference type="EMBL" id="QSJW01000006">
    <property type="protein sequence ID" value="RHE11757.1"/>
    <property type="molecule type" value="Genomic_DNA"/>
</dbReference>
<dbReference type="EMBL" id="QRJH01000005">
    <property type="protein sequence ID" value="RHH17836.1"/>
    <property type="molecule type" value="Genomic_DNA"/>
</dbReference>
<dbReference type="AlphaFoldDB" id="A0A174GJ32"/>
<evidence type="ECO:0000313" key="8">
    <source>
        <dbReference type="EMBL" id="RGQ06905.1"/>
    </source>
</evidence>
<dbReference type="Proteomes" id="UP000285897">
    <property type="component" value="Unassembled WGS sequence"/>
</dbReference>
<evidence type="ECO:0000313" key="15">
    <source>
        <dbReference type="EMBL" id="RHH17836.1"/>
    </source>
</evidence>
<dbReference type="EMBL" id="QRZI01000009">
    <property type="protein sequence ID" value="RGV62507.1"/>
    <property type="molecule type" value="Genomic_DNA"/>
</dbReference>
<dbReference type="Proteomes" id="UP000261105">
    <property type="component" value="Unassembled WGS sequence"/>
</dbReference>
<evidence type="ECO:0000313" key="13">
    <source>
        <dbReference type="EMBL" id="RHE76917.1"/>
    </source>
</evidence>
<dbReference type="Proteomes" id="UP000284644">
    <property type="component" value="Unassembled WGS sequence"/>
</dbReference>
<dbReference type="Proteomes" id="UP000284220">
    <property type="component" value="Unassembled WGS sequence"/>
</dbReference>
<evidence type="ECO:0000256" key="2">
    <source>
        <dbReference type="SAM" id="Phobius"/>
    </source>
</evidence>
<dbReference type="Proteomes" id="UP000284267">
    <property type="component" value="Unassembled WGS sequence"/>
</dbReference>
<dbReference type="GeneID" id="79803060"/>
<dbReference type="EMBL" id="QSHL01000007">
    <property type="protein sequence ID" value="RHC05769.1"/>
    <property type="molecule type" value="Genomic_DNA"/>
</dbReference>
<feature type="transmembrane region" description="Helical" evidence="2">
    <location>
        <begin position="44"/>
        <end position="62"/>
    </location>
</feature>
<keyword evidence="2" id="KW-0812">Transmembrane</keyword>
<protein>
    <submittedName>
        <fullName evidence="4">EamA-like transporter family</fullName>
    </submittedName>
    <submittedName>
        <fullName evidence="6">Multidrug ABC transporter</fullName>
    </submittedName>
</protein>
<dbReference type="EMBL" id="QRVV01000004">
    <property type="protein sequence ID" value="RGS75696.1"/>
    <property type="molecule type" value="Genomic_DNA"/>
</dbReference>
<dbReference type="RefSeq" id="WP_005422742.1">
    <property type="nucleotide sequence ID" value="NZ_CABJDZ010000006.1"/>
</dbReference>
<evidence type="ECO:0000313" key="22">
    <source>
        <dbReference type="Proteomes" id="UP000265808"/>
    </source>
</evidence>
<evidence type="ECO:0000313" key="9">
    <source>
        <dbReference type="EMBL" id="RGS75696.1"/>
    </source>
</evidence>
<feature type="transmembrane region" description="Helical" evidence="2">
    <location>
        <begin position="68"/>
        <end position="88"/>
    </location>
</feature>
<dbReference type="EMBL" id="QSUB01000003">
    <property type="protein sequence ID" value="RGN04840.1"/>
    <property type="molecule type" value="Genomic_DNA"/>
</dbReference>
<feature type="transmembrane region" description="Helical" evidence="2">
    <location>
        <begin position="6"/>
        <end position="23"/>
    </location>
</feature>
<evidence type="ECO:0000313" key="20">
    <source>
        <dbReference type="Proteomes" id="UP000261105"/>
    </source>
</evidence>
<dbReference type="Proteomes" id="UP000095413">
    <property type="component" value="Unassembled WGS sequence"/>
</dbReference>
<evidence type="ECO:0000313" key="16">
    <source>
        <dbReference type="EMBL" id="RHK93862.1"/>
    </source>
</evidence>
<evidence type="ECO:0000313" key="10">
    <source>
        <dbReference type="EMBL" id="RGV62507.1"/>
    </source>
</evidence>
<evidence type="ECO:0000259" key="3">
    <source>
        <dbReference type="Pfam" id="PF00892"/>
    </source>
</evidence>
<name>A0A174GJ32_9FIRM</name>
<dbReference type="EMBL" id="QSUZ01000003">
    <property type="protein sequence ID" value="RGN89430.1"/>
    <property type="molecule type" value="Genomic_DNA"/>
</dbReference>
<dbReference type="Proteomes" id="UP000284024">
    <property type="component" value="Unassembled WGS sequence"/>
</dbReference>
<dbReference type="Proteomes" id="UP000261222">
    <property type="component" value="Unassembled WGS sequence"/>
</dbReference>
<dbReference type="OrthoDB" id="2873177at2"/>
<dbReference type="Pfam" id="PF00892">
    <property type="entry name" value="EamA"/>
    <property type="match status" value="1"/>
</dbReference>
<evidence type="ECO:0000313" key="30">
    <source>
        <dbReference type="Proteomes" id="UP000284644"/>
    </source>
</evidence>
<evidence type="ECO:0000313" key="4">
    <source>
        <dbReference type="EMBL" id="CUO62011.1"/>
    </source>
</evidence>
<reference evidence="18 19" key="1">
    <citation type="submission" date="2015-09" db="EMBL/GenBank/DDBJ databases">
        <authorList>
            <consortium name="Pathogen Informatics"/>
        </authorList>
    </citation>
    <scope>NUCLEOTIDE SEQUENCE [LARGE SCALE GENOMIC DNA]</scope>
    <source>
        <strain evidence="4 18">2789STDY5608837</strain>
        <strain evidence="5 19">2789STDY5834921</strain>
    </source>
</reference>
<sequence>MNRTFILIMLGGTFFSAISQILLKQSANIKYDNPLREYLNWRVILAYVMFFGILLLNTWCYTKVDMRYGPVIDTAAYVFVLLLSRFILNEKITKGKLIGNLIIIAGILVYTL</sequence>
<organism evidence="4 18">
    <name type="scientific">Blautia obeum</name>
    <dbReference type="NCBI Taxonomy" id="40520"/>
    <lineage>
        <taxon>Bacteria</taxon>
        <taxon>Bacillati</taxon>
        <taxon>Bacillota</taxon>
        <taxon>Clostridia</taxon>
        <taxon>Lachnospirales</taxon>
        <taxon>Lachnospiraceae</taxon>
        <taxon>Blautia</taxon>
    </lineage>
</organism>
<evidence type="ECO:0000313" key="29">
    <source>
        <dbReference type="Proteomes" id="UP000284267"/>
    </source>
</evidence>
<evidence type="ECO:0000313" key="12">
    <source>
        <dbReference type="EMBL" id="RHE11757.1"/>
    </source>
</evidence>
<accession>A0A174GJ32</accession>
<evidence type="ECO:0000313" key="19">
    <source>
        <dbReference type="Proteomes" id="UP000095413"/>
    </source>
</evidence>
<proteinExistence type="inferred from homology"/>
<dbReference type="SUPFAM" id="SSF103481">
    <property type="entry name" value="Multidrug resistance efflux transporter EmrE"/>
    <property type="match status" value="1"/>
</dbReference>
<dbReference type="Proteomes" id="UP000284242">
    <property type="component" value="Unassembled WGS sequence"/>
</dbReference>
<evidence type="ECO:0000313" key="28">
    <source>
        <dbReference type="Proteomes" id="UP000284242"/>
    </source>
</evidence>
<dbReference type="InterPro" id="IPR000620">
    <property type="entry name" value="EamA_dom"/>
</dbReference>
<keyword evidence="2" id="KW-0472">Membrane</keyword>
<evidence type="ECO:0000313" key="11">
    <source>
        <dbReference type="EMBL" id="RHC05769.1"/>
    </source>
</evidence>
<evidence type="ECO:0000313" key="31">
    <source>
        <dbReference type="Proteomes" id="UP000285897"/>
    </source>
</evidence>
<evidence type="ECO:0000313" key="6">
    <source>
        <dbReference type="EMBL" id="RGN04840.1"/>
    </source>
</evidence>
<dbReference type="EMBL" id="QROS01000006">
    <property type="protein sequence ID" value="RHL47315.1"/>
    <property type="molecule type" value="Genomic_DNA"/>
</dbReference>
<evidence type="ECO:0000313" key="21">
    <source>
        <dbReference type="Proteomes" id="UP000261222"/>
    </source>
</evidence>
<evidence type="ECO:0000313" key="25">
    <source>
        <dbReference type="Proteomes" id="UP000283928"/>
    </source>
</evidence>
<dbReference type="EMBL" id="CYZD01000016">
    <property type="protein sequence ID" value="CUO62011.1"/>
    <property type="molecule type" value="Genomic_DNA"/>
</dbReference>
<evidence type="ECO:0000313" key="7">
    <source>
        <dbReference type="EMBL" id="RGN89430.1"/>
    </source>
</evidence>
<evidence type="ECO:0000313" key="5">
    <source>
        <dbReference type="EMBL" id="CUP37167.1"/>
    </source>
</evidence>
<dbReference type="Proteomes" id="UP000095409">
    <property type="component" value="Unassembled WGS sequence"/>
</dbReference>
<evidence type="ECO:0000313" key="27">
    <source>
        <dbReference type="Proteomes" id="UP000284220"/>
    </source>
</evidence>
<dbReference type="EMBL" id="CZBA01000005">
    <property type="protein sequence ID" value="CUP37167.1"/>
    <property type="molecule type" value="Genomic_DNA"/>
</dbReference>
<keyword evidence="2" id="KW-1133">Transmembrane helix</keyword>
<evidence type="ECO:0000313" key="14">
    <source>
        <dbReference type="EMBL" id="RHG16851.1"/>
    </source>
</evidence>
<dbReference type="Proteomes" id="UP000283928">
    <property type="component" value="Unassembled WGS sequence"/>
</dbReference>
<evidence type="ECO:0000313" key="17">
    <source>
        <dbReference type="EMBL" id="RHL47315.1"/>
    </source>
</evidence>
<evidence type="ECO:0000313" key="24">
    <source>
        <dbReference type="Proteomes" id="UP000283585"/>
    </source>
</evidence>
<dbReference type="Proteomes" id="UP000283585">
    <property type="component" value="Unassembled WGS sequence"/>
</dbReference>
<reference evidence="20 21" key="2">
    <citation type="submission" date="2018-08" db="EMBL/GenBank/DDBJ databases">
        <title>A genome reference for cultivated species of the human gut microbiota.</title>
        <authorList>
            <person name="Zou Y."/>
            <person name="Xue W."/>
            <person name="Luo G."/>
        </authorList>
    </citation>
    <scope>NUCLEOTIDE SEQUENCE [LARGE SCALE GENOMIC DNA]</scope>
    <source>
        <strain evidence="10 23">AF14-23</strain>
        <strain evidence="9 28">AF21-24</strain>
        <strain evidence="8 24">AF29-2BH</strain>
        <strain evidence="17 31">AF37-6AC</strain>
        <strain evidence="16 29">AF39-4</strain>
        <strain evidence="15 26">AM18-2AC</strain>
        <strain evidence="14 27">AM22-9LB</strain>
        <strain evidence="13 25">AM27-32LB</strain>
        <strain evidence="12 30">AM29-25AC</strain>
        <strain evidence="11 22">AM37-4AC</strain>
        <strain evidence="7 20">OM03-6</strain>
        <strain evidence="6 21">OM06-11AA</strain>
    </source>
</reference>
<dbReference type="EMBL" id="QSKO01000004">
    <property type="protein sequence ID" value="RHE76917.1"/>
    <property type="molecule type" value="Genomic_DNA"/>
</dbReference>
<dbReference type="EMBL" id="QRSS01000003">
    <property type="protein sequence ID" value="RGQ06905.1"/>
    <property type="molecule type" value="Genomic_DNA"/>
</dbReference>
<dbReference type="Gene3D" id="1.10.3730.20">
    <property type="match status" value="1"/>
</dbReference>
<feature type="domain" description="EamA" evidence="3">
    <location>
        <begin position="4"/>
        <end position="110"/>
    </location>
</feature>
<dbReference type="EMBL" id="QRHZ01000005">
    <property type="protein sequence ID" value="RHG16851.1"/>
    <property type="molecule type" value="Genomic_DNA"/>
</dbReference>
<evidence type="ECO:0000313" key="23">
    <source>
        <dbReference type="Proteomes" id="UP000265828"/>
    </source>
</evidence>
<evidence type="ECO:0000313" key="26">
    <source>
        <dbReference type="Proteomes" id="UP000284024"/>
    </source>
</evidence>
<dbReference type="EMBL" id="QROE01000006">
    <property type="protein sequence ID" value="RHK93862.1"/>
    <property type="molecule type" value="Genomic_DNA"/>
</dbReference>
<gene>
    <name evidence="17" type="ORF">DW021_09625</name>
    <name evidence="16" type="ORF">DW040_13500</name>
    <name evidence="15" type="ORF">DW222_10550</name>
    <name evidence="14" type="ORF">DW272_11300</name>
    <name evidence="13" type="ORF">DW723_04740</name>
    <name evidence="12" type="ORF">DW767_10155</name>
    <name evidence="11" type="ORF">DW859_11555</name>
    <name evidence="10" type="ORF">DWW07_12790</name>
    <name evidence="9" type="ORF">DWX77_02670</name>
    <name evidence="8" type="ORF">DWZ12_03855</name>
    <name evidence="7" type="ORF">DXB38_03315</name>
    <name evidence="6" type="ORF">DXB81_08395</name>
    <name evidence="4" type="ORF">ERS852394_02609</name>
    <name evidence="5" type="ORF">ERS852533_01127</name>
</gene>
<dbReference type="GO" id="GO:0016020">
    <property type="term" value="C:membrane"/>
    <property type="evidence" value="ECO:0007669"/>
    <property type="project" value="InterPro"/>
</dbReference>
<evidence type="ECO:0000256" key="1">
    <source>
        <dbReference type="ARBA" id="ARBA00007362"/>
    </source>
</evidence>
<comment type="similarity">
    <text evidence="1">Belongs to the EamA transporter family.</text>
</comment>
<dbReference type="InterPro" id="IPR037185">
    <property type="entry name" value="EmrE-like"/>
</dbReference>
<dbReference type="Proteomes" id="UP000265828">
    <property type="component" value="Unassembled WGS sequence"/>
</dbReference>
<dbReference type="Proteomes" id="UP000265808">
    <property type="component" value="Unassembled WGS sequence"/>
</dbReference>